<feature type="region of interest" description="Disordered" evidence="5">
    <location>
        <begin position="349"/>
        <end position="369"/>
    </location>
</feature>
<sequence length="488" mass="51868">MEDENGLELSLGLSCGGSAGKPKVKDGSLDPKSEEGGGNKLTSSNLNCGEGAFKNFFSASAEKQDPSAPRGDSQDNFWTDLKKLPSQGGDSSADQHESSSKLSRYHQDLWPEASSNKRKFPYDETQQKKKHEEEVECIGISMKTSHVSVATEDGLSAENEDVAESEAEGSNSRVALQREEIAKQYMSGGLNGSIFKDKEGFVDANNTDSQGLKQFNITGSEQANASYGLSQFSRQPTSVISTSYTLPMKGPPAPANSSFVHLVPSPNNEAPILQSMKSSNFARPFGYSAVQLPTLEHFSAYTSQGMGGNGIPNAERHEASVQVPYNPVEAFPSEGRLVSELAKTAGKQRNMDEAATCSSSRAEDESKGVHAVLRPKEAADQSSFDGFPYEGSAIRPGIAASVKFGGCGSCPDLPWVSTTGTGPHGKTISGVTYRFGKNMIRIVCACHGTHMSPEEFVQHASADAPSPENNTILSSFHGSNPAASAAQS</sequence>
<dbReference type="AlphaFoldDB" id="A0AAV7EK07"/>
<dbReference type="EMBL" id="JAINDJ010000004">
    <property type="protein sequence ID" value="KAG9449182.1"/>
    <property type="molecule type" value="Genomic_DNA"/>
</dbReference>
<comment type="caution">
    <text evidence="7">The sequence shown here is derived from an EMBL/GenBank/DDBJ whole genome shotgun (WGS) entry which is preliminary data.</text>
</comment>
<proteinExistence type="inferred from homology"/>
<feature type="compositionally biased region" description="Basic and acidic residues" evidence="5">
    <location>
        <begin position="93"/>
        <end position="109"/>
    </location>
</feature>
<dbReference type="InterPro" id="IPR032308">
    <property type="entry name" value="TDBD"/>
</dbReference>
<feature type="compositionally biased region" description="Basic and acidic residues" evidence="5">
    <location>
        <begin position="23"/>
        <end position="37"/>
    </location>
</feature>
<dbReference type="PANTHER" id="PTHR31413">
    <property type="entry name" value="AFP HOMOLOG 2"/>
    <property type="match status" value="1"/>
</dbReference>
<keyword evidence="3 4" id="KW-0539">Nucleus</keyword>
<keyword evidence="8" id="KW-1185">Reference proteome</keyword>
<feature type="region of interest" description="Disordered" evidence="5">
    <location>
        <begin position="459"/>
        <end position="488"/>
    </location>
</feature>
<reference evidence="7 8" key="1">
    <citation type="submission" date="2021-07" db="EMBL/GenBank/DDBJ databases">
        <title>The Aristolochia fimbriata genome: insights into angiosperm evolution, floral development and chemical biosynthesis.</title>
        <authorList>
            <person name="Jiao Y."/>
        </authorList>
    </citation>
    <scope>NUCLEOTIDE SEQUENCE [LARGE SCALE GENOMIC DNA]</scope>
    <source>
        <strain evidence="7">IBCAS-2021</strain>
        <tissue evidence="7">Leaf</tissue>
    </source>
</reference>
<evidence type="ECO:0000259" key="6">
    <source>
        <dbReference type="Pfam" id="PF16135"/>
    </source>
</evidence>
<evidence type="ECO:0000256" key="1">
    <source>
        <dbReference type="ARBA" id="ARBA00004123"/>
    </source>
</evidence>
<dbReference type="PANTHER" id="PTHR31413:SF12">
    <property type="entry name" value="AFP HOMOLOG 2"/>
    <property type="match status" value="1"/>
</dbReference>
<comment type="subcellular location">
    <subcellularLocation>
        <location evidence="1 4">Nucleus</location>
    </subcellularLocation>
</comment>
<feature type="compositionally biased region" description="Polar residues" evidence="5">
    <location>
        <begin position="467"/>
        <end position="488"/>
    </location>
</feature>
<dbReference type="GO" id="GO:0005634">
    <property type="term" value="C:nucleus"/>
    <property type="evidence" value="ECO:0007669"/>
    <property type="project" value="UniProtKB-SubCell"/>
</dbReference>
<evidence type="ECO:0000256" key="5">
    <source>
        <dbReference type="SAM" id="MobiDB-lite"/>
    </source>
</evidence>
<comment type="similarity">
    <text evidence="2 4">Belongs to the Ninja family.</text>
</comment>
<feature type="region of interest" description="Disordered" evidence="5">
    <location>
        <begin position="1"/>
        <end position="133"/>
    </location>
</feature>
<gene>
    <name evidence="7" type="ORF">H6P81_009147</name>
</gene>
<name>A0AAV7EK07_ARIFI</name>
<dbReference type="Pfam" id="PF16135">
    <property type="entry name" value="TDBD"/>
    <property type="match status" value="1"/>
</dbReference>
<feature type="domain" description="Tify" evidence="6">
    <location>
        <begin position="442"/>
        <end position="474"/>
    </location>
</feature>
<dbReference type="Proteomes" id="UP000825729">
    <property type="component" value="Unassembled WGS sequence"/>
</dbReference>
<evidence type="ECO:0000256" key="2">
    <source>
        <dbReference type="ARBA" id="ARBA00006081"/>
    </source>
</evidence>
<evidence type="ECO:0000313" key="8">
    <source>
        <dbReference type="Proteomes" id="UP000825729"/>
    </source>
</evidence>
<evidence type="ECO:0000256" key="3">
    <source>
        <dbReference type="ARBA" id="ARBA00023242"/>
    </source>
</evidence>
<protein>
    <recommendedName>
        <fullName evidence="4">Ninja-family protein</fullName>
    </recommendedName>
    <alternativeName>
        <fullName evidence="4">ABI-binding protein</fullName>
    </alternativeName>
</protein>
<evidence type="ECO:0000313" key="7">
    <source>
        <dbReference type="EMBL" id="KAG9449182.1"/>
    </source>
</evidence>
<feature type="compositionally biased region" description="Basic and acidic residues" evidence="5">
    <location>
        <begin position="120"/>
        <end position="133"/>
    </location>
</feature>
<dbReference type="GO" id="GO:0009867">
    <property type="term" value="P:jasmonic acid mediated signaling pathway"/>
    <property type="evidence" value="ECO:0007669"/>
    <property type="project" value="TreeGrafter"/>
</dbReference>
<dbReference type="GO" id="GO:0045892">
    <property type="term" value="P:negative regulation of DNA-templated transcription"/>
    <property type="evidence" value="ECO:0007669"/>
    <property type="project" value="TreeGrafter"/>
</dbReference>
<comment type="function">
    <text evidence="4">Acts as a negative regulator of abscisic acid (ABA) response.</text>
</comment>
<accession>A0AAV7EK07</accession>
<organism evidence="7 8">
    <name type="scientific">Aristolochia fimbriata</name>
    <name type="common">White veined hardy Dutchman's pipe vine</name>
    <dbReference type="NCBI Taxonomy" id="158543"/>
    <lineage>
        <taxon>Eukaryota</taxon>
        <taxon>Viridiplantae</taxon>
        <taxon>Streptophyta</taxon>
        <taxon>Embryophyta</taxon>
        <taxon>Tracheophyta</taxon>
        <taxon>Spermatophyta</taxon>
        <taxon>Magnoliopsida</taxon>
        <taxon>Magnoliidae</taxon>
        <taxon>Piperales</taxon>
        <taxon>Aristolochiaceae</taxon>
        <taxon>Aristolochia</taxon>
    </lineage>
</organism>
<evidence type="ECO:0000256" key="4">
    <source>
        <dbReference type="RuleBase" id="RU369029"/>
    </source>
</evidence>
<dbReference type="InterPro" id="IPR031307">
    <property type="entry name" value="Ninja_fam"/>
</dbReference>